<proteinExistence type="predicted"/>
<dbReference type="EMBL" id="ML210146">
    <property type="protein sequence ID" value="TFK30648.1"/>
    <property type="molecule type" value="Genomic_DNA"/>
</dbReference>
<dbReference type="OrthoDB" id="433924at2759"/>
<organism evidence="2 3">
    <name type="scientific">Coprinopsis marcescibilis</name>
    <name type="common">Agaric fungus</name>
    <name type="synonym">Psathyrella marcescibilis</name>
    <dbReference type="NCBI Taxonomy" id="230819"/>
    <lineage>
        <taxon>Eukaryota</taxon>
        <taxon>Fungi</taxon>
        <taxon>Dikarya</taxon>
        <taxon>Basidiomycota</taxon>
        <taxon>Agaricomycotina</taxon>
        <taxon>Agaricomycetes</taxon>
        <taxon>Agaricomycetidae</taxon>
        <taxon>Agaricales</taxon>
        <taxon>Agaricineae</taxon>
        <taxon>Psathyrellaceae</taxon>
        <taxon>Coprinopsis</taxon>
    </lineage>
</organism>
<name>A0A5C3LCZ5_COPMA</name>
<keyword evidence="3" id="KW-1185">Reference proteome</keyword>
<dbReference type="AlphaFoldDB" id="A0A5C3LCZ5"/>
<feature type="compositionally biased region" description="Polar residues" evidence="1">
    <location>
        <begin position="117"/>
        <end position="127"/>
    </location>
</feature>
<feature type="region of interest" description="Disordered" evidence="1">
    <location>
        <begin position="1"/>
        <end position="36"/>
    </location>
</feature>
<sequence>MPVEPPLPIRKSDRPPLPYRRPLPSSMKSMDTPAAGSVYKYNPLSLPSLDPRVVTAGQNADGAASNSVNKPLPITRRDSHARFAEKPTETPSTGIATKQRLANFALQPIAPKQVGTLSSAKTPTLSGFPSGHPAFSQSGFKKNLPPQETHTLASLNSAPDSPLHVPAENARDFSKPEFHRRHTHSNSTGSASMADADAFLQTLMPKTLAEPFSEIQMDVDEEPMPPLPQRGPPQKKLKAWTWTGLLLVKAGGQDVPREFSILIDEELELQRTGFKFSVLFGNVKNLCINSLYDVQDLPLLLRACKPPAYRARMSLQAESEDAVSNHWATFVQYMSKRKKVAAIALMLDEHVVAHLLLYPASSHVLPAEIPPVTLKGHTLVAVILPWSLTQGEIAADPRQGRTSATRDISLQTHIKPLAKGYQEIERGHLEASTPHWDNLVKTRHLFQLAIRVLGFPSKIYEFLKLTSRRWAVCSAKGNSRNRLDVQLLRTILNRIMQESRAAPGSSHQPKIKGITHTSDPTDAGILFLHASTLHDLDNLPFLPAILLASNYVRVYMFGTDPSFPNISGVREILPCGGIVTLTPGAILNHPLQTMRLLKEISEHPLWMAYVLPSVIGFVAEVCRAKSGSIQNFPIPFLLNAIASGNLASIQAPPPAKAWYGKTDQRPAWVRENLSGKSMTQLEALTRATATFHTKYANADPESWEARIKEEVVEDLKQMQRQPVLLEGYRRFVVLGDGRMENRGSVSAWVMMSTDILTV</sequence>
<gene>
    <name evidence="2" type="ORF">FA15DRAFT_662665</name>
</gene>
<accession>A0A5C3LCZ5</accession>
<feature type="compositionally biased region" description="Polar residues" evidence="1">
    <location>
        <begin position="135"/>
        <end position="159"/>
    </location>
</feature>
<feature type="region of interest" description="Disordered" evidence="1">
    <location>
        <begin position="117"/>
        <end position="168"/>
    </location>
</feature>
<reference evidence="2 3" key="1">
    <citation type="journal article" date="2019" name="Nat. Ecol. Evol.">
        <title>Megaphylogeny resolves global patterns of mushroom evolution.</title>
        <authorList>
            <person name="Varga T."/>
            <person name="Krizsan K."/>
            <person name="Foldi C."/>
            <person name="Dima B."/>
            <person name="Sanchez-Garcia M."/>
            <person name="Sanchez-Ramirez S."/>
            <person name="Szollosi G.J."/>
            <person name="Szarkandi J.G."/>
            <person name="Papp V."/>
            <person name="Albert L."/>
            <person name="Andreopoulos W."/>
            <person name="Angelini C."/>
            <person name="Antonin V."/>
            <person name="Barry K.W."/>
            <person name="Bougher N.L."/>
            <person name="Buchanan P."/>
            <person name="Buyck B."/>
            <person name="Bense V."/>
            <person name="Catcheside P."/>
            <person name="Chovatia M."/>
            <person name="Cooper J."/>
            <person name="Damon W."/>
            <person name="Desjardin D."/>
            <person name="Finy P."/>
            <person name="Geml J."/>
            <person name="Haridas S."/>
            <person name="Hughes K."/>
            <person name="Justo A."/>
            <person name="Karasinski D."/>
            <person name="Kautmanova I."/>
            <person name="Kiss B."/>
            <person name="Kocsube S."/>
            <person name="Kotiranta H."/>
            <person name="LaButti K.M."/>
            <person name="Lechner B.E."/>
            <person name="Liimatainen K."/>
            <person name="Lipzen A."/>
            <person name="Lukacs Z."/>
            <person name="Mihaltcheva S."/>
            <person name="Morgado L.N."/>
            <person name="Niskanen T."/>
            <person name="Noordeloos M.E."/>
            <person name="Ohm R.A."/>
            <person name="Ortiz-Santana B."/>
            <person name="Ovrebo C."/>
            <person name="Racz N."/>
            <person name="Riley R."/>
            <person name="Savchenko A."/>
            <person name="Shiryaev A."/>
            <person name="Soop K."/>
            <person name="Spirin V."/>
            <person name="Szebenyi C."/>
            <person name="Tomsovsky M."/>
            <person name="Tulloss R.E."/>
            <person name="Uehling J."/>
            <person name="Grigoriev I.V."/>
            <person name="Vagvolgyi C."/>
            <person name="Papp T."/>
            <person name="Martin F.M."/>
            <person name="Miettinen O."/>
            <person name="Hibbett D.S."/>
            <person name="Nagy L.G."/>
        </authorList>
    </citation>
    <scope>NUCLEOTIDE SEQUENCE [LARGE SCALE GENOMIC DNA]</scope>
    <source>
        <strain evidence="2 3">CBS 121175</strain>
    </source>
</reference>
<feature type="compositionally biased region" description="Basic and acidic residues" evidence="1">
    <location>
        <begin position="75"/>
        <end position="88"/>
    </location>
</feature>
<evidence type="ECO:0000313" key="3">
    <source>
        <dbReference type="Proteomes" id="UP000307440"/>
    </source>
</evidence>
<feature type="region of interest" description="Disordered" evidence="1">
    <location>
        <begin position="48"/>
        <end position="96"/>
    </location>
</feature>
<evidence type="ECO:0000256" key="1">
    <source>
        <dbReference type="SAM" id="MobiDB-lite"/>
    </source>
</evidence>
<dbReference type="Proteomes" id="UP000307440">
    <property type="component" value="Unassembled WGS sequence"/>
</dbReference>
<protein>
    <submittedName>
        <fullName evidence="2">Uncharacterized protein</fullName>
    </submittedName>
</protein>
<evidence type="ECO:0000313" key="2">
    <source>
        <dbReference type="EMBL" id="TFK30648.1"/>
    </source>
</evidence>
<feature type="region of interest" description="Disordered" evidence="1">
    <location>
        <begin position="173"/>
        <end position="192"/>
    </location>
</feature>